<organism evidence="9 10">
    <name type="scientific">Stratiformator vulcanicus</name>
    <dbReference type="NCBI Taxonomy" id="2527980"/>
    <lineage>
        <taxon>Bacteria</taxon>
        <taxon>Pseudomonadati</taxon>
        <taxon>Planctomycetota</taxon>
        <taxon>Planctomycetia</taxon>
        <taxon>Planctomycetales</taxon>
        <taxon>Planctomycetaceae</taxon>
        <taxon>Stratiformator</taxon>
    </lineage>
</organism>
<dbReference type="SUPFAM" id="SSF52047">
    <property type="entry name" value="RNI-like"/>
    <property type="match status" value="1"/>
</dbReference>
<dbReference type="InterPro" id="IPR000719">
    <property type="entry name" value="Prot_kinase_dom"/>
</dbReference>
<proteinExistence type="predicted"/>
<evidence type="ECO:0000256" key="4">
    <source>
        <dbReference type="ARBA" id="ARBA00022777"/>
    </source>
</evidence>
<dbReference type="CDD" id="cd14014">
    <property type="entry name" value="STKc_PknB_like"/>
    <property type="match status" value="1"/>
</dbReference>
<dbReference type="Gene3D" id="1.10.510.10">
    <property type="entry name" value="Transferase(Phosphotransferase) domain 1"/>
    <property type="match status" value="1"/>
</dbReference>
<evidence type="ECO:0000256" key="1">
    <source>
        <dbReference type="ARBA" id="ARBA00022679"/>
    </source>
</evidence>
<name>A0A517R2K8_9PLAN</name>
<evidence type="ECO:0000256" key="2">
    <source>
        <dbReference type="ARBA" id="ARBA00022737"/>
    </source>
</evidence>
<dbReference type="PANTHER" id="PTHR43289">
    <property type="entry name" value="MITOGEN-ACTIVATED PROTEIN KINASE KINASE KINASE 20-RELATED"/>
    <property type="match status" value="1"/>
</dbReference>
<dbReference type="EC" id="2.7.11.1" evidence="9"/>
<dbReference type="SUPFAM" id="SSF56112">
    <property type="entry name" value="Protein kinase-like (PK-like)"/>
    <property type="match status" value="1"/>
</dbReference>
<dbReference type="PROSITE" id="PS50011">
    <property type="entry name" value="PROTEIN_KINASE_DOM"/>
    <property type="match status" value="1"/>
</dbReference>
<reference evidence="9 10" key="1">
    <citation type="submission" date="2019-02" db="EMBL/GenBank/DDBJ databases">
        <title>Deep-cultivation of Planctomycetes and their phenomic and genomic characterization uncovers novel biology.</title>
        <authorList>
            <person name="Wiegand S."/>
            <person name="Jogler M."/>
            <person name="Boedeker C."/>
            <person name="Pinto D."/>
            <person name="Vollmers J."/>
            <person name="Rivas-Marin E."/>
            <person name="Kohn T."/>
            <person name="Peeters S.H."/>
            <person name="Heuer A."/>
            <person name="Rast P."/>
            <person name="Oberbeckmann S."/>
            <person name="Bunk B."/>
            <person name="Jeske O."/>
            <person name="Meyerdierks A."/>
            <person name="Storesund J.E."/>
            <person name="Kallscheuer N."/>
            <person name="Luecker S."/>
            <person name="Lage O.M."/>
            <person name="Pohl T."/>
            <person name="Merkel B.J."/>
            <person name="Hornburger P."/>
            <person name="Mueller R.-W."/>
            <person name="Bruemmer F."/>
            <person name="Labrenz M."/>
            <person name="Spormann A.M."/>
            <person name="Op den Camp H."/>
            <person name="Overmann J."/>
            <person name="Amann R."/>
            <person name="Jetten M.S.M."/>
            <person name="Mascher T."/>
            <person name="Medema M.H."/>
            <person name="Devos D.P."/>
            <person name="Kaster A.-K."/>
            <person name="Ovreas L."/>
            <person name="Rohde M."/>
            <person name="Galperin M.Y."/>
            <person name="Jogler C."/>
        </authorList>
    </citation>
    <scope>NUCLEOTIDE SEQUENCE [LARGE SCALE GENOMIC DNA]</scope>
    <source>
        <strain evidence="9 10">Pan189</strain>
    </source>
</reference>
<dbReference type="KEGG" id="svp:Pan189_24880"/>
<feature type="binding site" evidence="6">
    <location>
        <position position="151"/>
    </location>
    <ligand>
        <name>ATP</name>
        <dbReference type="ChEBI" id="CHEBI:30616"/>
    </ligand>
</feature>
<dbReference type="AlphaFoldDB" id="A0A517R2K8"/>
<dbReference type="InterPro" id="IPR011009">
    <property type="entry name" value="Kinase-like_dom_sf"/>
</dbReference>
<dbReference type="Gene3D" id="3.80.10.10">
    <property type="entry name" value="Ribonuclease Inhibitor"/>
    <property type="match status" value="2"/>
</dbReference>
<dbReference type="InterPro" id="IPR008271">
    <property type="entry name" value="Ser/Thr_kinase_AS"/>
</dbReference>
<dbReference type="RefSeq" id="WP_145364148.1">
    <property type="nucleotide sequence ID" value="NZ_CP036268.1"/>
</dbReference>
<evidence type="ECO:0000256" key="3">
    <source>
        <dbReference type="ARBA" id="ARBA00022741"/>
    </source>
</evidence>
<evidence type="ECO:0000313" key="10">
    <source>
        <dbReference type="Proteomes" id="UP000317318"/>
    </source>
</evidence>
<dbReference type="PROSITE" id="PS00107">
    <property type="entry name" value="PROTEIN_KINASE_ATP"/>
    <property type="match status" value="1"/>
</dbReference>
<dbReference type="OrthoDB" id="6111975at2"/>
<feature type="domain" description="Protein kinase" evidence="8">
    <location>
        <begin position="122"/>
        <end position="381"/>
    </location>
</feature>
<keyword evidence="4 9" id="KW-0418">Kinase</keyword>
<dbReference type="Pfam" id="PF23598">
    <property type="entry name" value="LRR_14"/>
    <property type="match status" value="1"/>
</dbReference>
<dbReference type="Proteomes" id="UP000317318">
    <property type="component" value="Chromosome"/>
</dbReference>
<keyword evidence="2" id="KW-0677">Repeat</keyword>
<sequence>MSELKSRSDSATRMGRISDVCEQYRRLWKSGAPPSLSRFLGDLPDSEQPVLLSALLPIEFSMRRETNNVVDRAKYLREFPEYAHVINDFFRDEETRNFGEAGETTEPKTSGEISMPHTIGRYKIVRKIGEGGMGAVFLAYDPDLDRSIAIKVPHTEQFEADSIDRFRREARAAAGLQHPGICPVFDIGRFGNHDYIAMAFVDGDSLEAKLKKLPTPPSQLFVIKLTKAIADALVVAHSGGVVHRDLKPANIMLDPNGRPVIMDFGLAMRMHGEAGARTRSGQILGTPSYMSPEQVDGDPLRVGPAADVYGLGVILYRMLAGSVPFAGSLMAVLKQVANDQPRPLSEIRPDVDPDLAFLCMSMLEKSSGNRPQMVEVSSQLLRIGRSLASSARTIPPRERALAPRKLQRGEHPQSDPETSTSGSGVFNWNRLKWVAAGGMAFLFLLAAITIRFKTEDGEYVVQTDSNNAQIEFDGNAVSISDGETRSVIEFKPATAPDAAVPQENAEVAPSAPQPTPPKIEPHLPVQTSPETSPVEVSKDRPQSLPDVEPIWADSPKALTPPSDEANLARILTEKGALVGVTTGSSIPKWINAPDQIPSGKIQIVGLTLSRGLPHDTFAAAMSCPNLKYLSAGSVVLGDQTARLIGSARNLEMLDLQRSPISDDTIAAFSELKELATLNLGYTRMTAASAHILDNMPELTTLQLHQTQLGDAGAIHFRKLKKLERLYVDGTGMTDRAAEIISSLAQLQTLYVSSSSISDEGLRKLSELKKLRSLSLPLSGVSDEGVRSLAGHRNLESIELVGTSVTGKTFDVLAQVPLKRIQLRGCPVDSNGLGGLLRHADSLEMLGLFDTKLGEQDIPMLGKFKALKSLAVVYNNDRFTRGAESRLKAQLPGCRIE</sequence>
<feature type="region of interest" description="Disordered" evidence="7">
    <location>
        <begin position="398"/>
        <end position="422"/>
    </location>
</feature>
<evidence type="ECO:0000256" key="7">
    <source>
        <dbReference type="SAM" id="MobiDB-lite"/>
    </source>
</evidence>
<feature type="compositionally biased region" description="Basic and acidic residues" evidence="7">
    <location>
        <begin position="398"/>
        <end position="414"/>
    </location>
</feature>
<keyword evidence="5 6" id="KW-0067">ATP-binding</keyword>
<dbReference type="SMART" id="SM00220">
    <property type="entry name" value="S_TKc"/>
    <property type="match status" value="1"/>
</dbReference>
<keyword evidence="3 6" id="KW-0547">Nucleotide-binding</keyword>
<dbReference type="Gene3D" id="3.30.200.20">
    <property type="entry name" value="Phosphorylase Kinase, domain 1"/>
    <property type="match status" value="1"/>
</dbReference>
<evidence type="ECO:0000259" key="8">
    <source>
        <dbReference type="PROSITE" id="PS50011"/>
    </source>
</evidence>
<dbReference type="InterPro" id="IPR017441">
    <property type="entry name" value="Protein_kinase_ATP_BS"/>
</dbReference>
<dbReference type="InterPro" id="IPR055414">
    <property type="entry name" value="LRR_R13L4/SHOC2-like"/>
</dbReference>
<dbReference type="PROSITE" id="PS00108">
    <property type="entry name" value="PROTEIN_KINASE_ST"/>
    <property type="match status" value="1"/>
</dbReference>
<evidence type="ECO:0000313" key="9">
    <source>
        <dbReference type="EMBL" id="QDT38098.1"/>
    </source>
</evidence>
<dbReference type="Pfam" id="PF00069">
    <property type="entry name" value="Pkinase"/>
    <property type="match status" value="1"/>
</dbReference>
<dbReference type="EMBL" id="CP036268">
    <property type="protein sequence ID" value="QDT38098.1"/>
    <property type="molecule type" value="Genomic_DNA"/>
</dbReference>
<dbReference type="GO" id="GO:0005524">
    <property type="term" value="F:ATP binding"/>
    <property type="evidence" value="ECO:0007669"/>
    <property type="project" value="UniProtKB-UniRule"/>
</dbReference>
<dbReference type="InterPro" id="IPR032675">
    <property type="entry name" value="LRR_dom_sf"/>
</dbReference>
<feature type="region of interest" description="Disordered" evidence="7">
    <location>
        <begin position="495"/>
        <end position="558"/>
    </location>
</feature>
<dbReference type="GO" id="GO:0004674">
    <property type="term" value="F:protein serine/threonine kinase activity"/>
    <property type="evidence" value="ECO:0007669"/>
    <property type="project" value="UniProtKB-EC"/>
</dbReference>
<protein>
    <submittedName>
        <fullName evidence="9">Serine/threonine-protein kinase StkP</fullName>
        <ecNumber evidence="9">2.7.11.1</ecNumber>
    </submittedName>
</protein>
<keyword evidence="10" id="KW-1185">Reference proteome</keyword>
<keyword evidence="1 9" id="KW-0808">Transferase</keyword>
<evidence type="ECO:0000256" key="5">
    <source>
        <dbReference type="ARBA" id="ARBA00022840"/>
    </source>
</evidence>
<evidence type="ECO:0000256" key="6">
    <source>
        <dbReference type="PROSITE-ProRule" id="PRU10141"/>
    </source>
</evidence>
<dbReference type="PANTHER" id="PTHR43289:SF34">
    <property type="entry name" value="SERINE_THREONINE-PROTEIN KINASE YBDM-RELATED"/>
    <property type="match status" value="1"/>
</dbReference>
<accession>A0A517R2K8</accession>
<gene>
    <name evidence="9" type="primary">stkP_3</name>
    <name evidence="9" type="ORF">Pan189_24880</name>
</gene>